<dbReference type="EC" id="2.7.7.80" evidence="2"/>
<accession>A0A4U9TEU2</accession>
<keyword evidence="2" id="KW-0808">Transferase</keyword>
<dbReference type="GO" id="GO:0008641">
    <property type="term" value="F:ubiquitin-like modifier activating enzyme activity"/>
    <property type="evidence" value="ECO:0007669"/>
    <property type="project" value="InterPro"/>
</dbReference>
<protein>
    <submittedName>
        <fullName evidence="2">Molybdopterin-synthase adenylyltransferase</fullName>
        <ecNumber evidence="2">2.7.7.80</ecNumber>
    </submittedName>
</protein>
<dbReference type="GO" id="GO:0061605">
    <property type="term" value="F:molybdopterin-synthase adenylyltransferase activity"/>
    <property type="evidence" value="ECO:0007669"/>
    <property type="project" value="UniProtKB-EC"/>
</dbReference>
<dbReference type="Gene3D" id="3.40.50.720">
    <property type="entry name" value="NAD(P)-binding Rossmann-like Domain"/>
    <property type="match status" value="1"/>
</dbReference>
<dbReference type="Pfam" id="PF00899">
    <property type="entry name" value="ThiF"/>
    <property type="match status" value="1"/>
</dbReference>
<reference evidence="2" key="1">
    <citation type="submission" date="2019-05" db="EMBL/GenBank/DDBJ databases">
        <authorList>
            <consortium name="Pathogen Informatics"/>
        </authorList>
    </citation>
    <scope>NUCLEOTIDE SEQUENCE [LARGE SCALE GENOMIC DNA]</scope>
    <source>
        <strain evidence="2">NCTC12965</strain>
    </source>
</reference>
<keyword evidence="2" id="KW-0548">Nucleotidyltransferase</keyword>
<feature type="domain" description="THIF-type NAD/FAD binding fold" evidence="1">
    <location>
        <begin position="7"/>
        <end position="48"/>
    </location>
</feature>
<evidence type="ECO:0000259" key="1">
    <source>
        <dbReference type="Pfam" id="PF00899"/>
    </source>
</evidence>
<gene>
    <name evidence="2" type="primary">moeB_1</name>
    <name evidence="2" type="ORF">NCTC12965_00289</name>
</gene>
<name>A0A4U9TEU2_SERFO</name>
<evidence type="ECO:0000313" key="2">
    <source>
        <dbReference type="EMBL" id="VTR16899.1"/>
    </source>
</evidence>
<organism evidence="2">
    <name type="scientific">Serratia fonticola</name>
    <dbReference type="NCBI Taxonomy" id="47917"/>
    <lineage>
        <taxon>Bacteria</taxon>
        <taxon>Pseudomonadati</taxon>
        <taxon>Pseudomonadota</taxon>
        <taxon>Gammaproteobacteria</taxon>
        <taxon>Enterobacterales</taxon>
        <taxon>Yersiniaceae</taxon>
        <taxon>Serratia</taxon>
    </lineage>
</organism>
<dbReference type="EMBL" id="CABEEZ010000014">
    <property type="protein sequence ID" value="VTR16899.1"/>
    <property type="molecule type" value="Genomic_DNA"/>
</dbReference>
<proteinExistence type="predicted"/>
<dbReference type="InterPro" id="IPR000594">
    <property type="entry name" value="ThiF_NAD_FAD-bd"/>
</dbReference>
<dbReference type="AlphaFoldDB" id="A0A4U9TEU2"/>
<dbReference type="SUPFAM" id="SSF69572">
    <property type="entry name" value="Activating enzymes of the ubiquitin-like proteins"/>
    <property type="match status" value="1"/>
</dbReference>
<dbReference type="InterPro" id="IPR035985">
    <property type="entry name" value="Ubiquitin-activating_enz"/>
</dbReference>
<sequence>MTSKWRAQIAACDVVLDCTDNVATRDLLNRLCHAQRKPLVSGLPSVWRASSASLPISRNSPVIAA</sequence>